<dbReference type="Proteomes" id="UP000607397">
    <property type="component" value="Unassembled WGS sequence"/>
</dbReference>
<dbReference type="EMBL" id="WVIC01000046">
    <property type="protein sequence ID" value="NCJ08273.1"/>
    <property type="molecule type" value="Genomic_DNA"/>
</dbReference>
<comment type="caution">
    <text evidence="1">The sequence shown here is derived from an EMBL/GenBank/DDBJ whole genome shotgun (WGS) entry which is preliminary data.</text>
</comment>
<accession>A0A8K2A217</accession>
<evidence type="ECO:0000313" key="2">
    <source>
        <dbReference type="Proteomes" id="UP000607397"/>
    </source>
</evidence>
<organism evidence="1 2">
    <name type="scientific">Petrachloros mirabilis ULC683</name>
    <dbReference type="NCBI Taxonomy" id="2781853"/>
    <lineage>
        <taxon>Bacteria</taxon>
        <taxon>Bacillati</taxon>
        <taxon>Cyanobacteriota</taxon>
        <taxon>Cyanophyceae</taxon>
        <taxon>Synechococcales</taxon>
        <taxon>Petrachlorosaceae</taxon>
        <taxon>Petrachloros</taxon>
        <taxon>Petrachloros mirabilis</taxon>
    </lineage>
</organism>
<sequence>MSQSIDVACGFLGGTIFSVEGGYRVLQHPRPERRFDRIADARWFLAVTWCDRSDTPAGILTHDGQLSFQNQAALALGEIRFLPLEHRRAVFDCSLTLSHWEAGHYPIPHRPHQPGHALEILGIEIDPRYGRVALIKARDDGSE</sequence>
<keyword evidence="2" id="KW-1185">Reference proteome</keyword>
<protein>
    <submittedName>
        <fullName evidence="1">Uncharacterized protein</fullName>
    </submittedName>
</protein>
<gene>
    <name evidence="1" type="ORF">GS597_17520</name>
</gene>
<evidence type="ECO:0000313" key="1">
    <source>
        <dbReference type="EMBL" id="NCJ08273.1"/>
    </source>
</evidence>
<proteinExistence type="predicted"/>
<reference evidence="1" key="1">
    <citation type="submission" date="2019-12" db="EMBL/GenBank/DDBJ databases">
        <title>High-Quality draft genome sequences of three cyanobacteria isolated from the limestone walls of the Old Cathedral of Coimbra.</title>
        <authorList>
            <person name="Tiago I."/>
            <person name="Soares F."/>
            <person name="Portugal A."/>
        </authorList>
    </citation>
    <scope>NUCLEOTIDE SEQUENCE [LARGE SCALE GENOMIC DNA]</scope>
    <source>
        <strain evidence="1">C</strain>
    </source>
</reference>
<dbReference type="RefSeq" id="WP_161826748.1">
    <property type="nucleotide sequence ID" value="NZ_WVIC01000046.1"/>
</dbReference>
<dbReference type="AlphaFoldDB" id="A0A8K2A217"/>
<name>A0A8K2A217_9CYAN</name>